<dbReference type="Proteomes" id="UP000299102">
    <property type="component" value="Unassembled WGS sequence"/>
</dbReference>
<dbReference type="AlphaFoldDB" id="A0A4C1V8V6"/>
<evidence type="ECO:0000313" key="2">
    <source>
        <dbReference type="EMBL" id="GBP34986.1"/>
    </source>
</evidence>
<dbReference type="EMBL" id="BGZK01000297">
    <property type="protein sequence ID" value="GBP34986.1"/>
    <property type="molecule type" value="Genomic_DNA"/>
</dbReference>
<proteinExistence type="predicted"/>
<gene>
    <name evidence="2" type="ORF">EVAR_28451_1</name>
</gene>
<evidence type="ECO:0000256" key="1">
    <source>
        <dbReference type="SAM" id="MobiDB-lite"/>
    </source>
</evidence>
<keyword evidence="3" id="KW-1185">Reference proteome</keyword>
<name>A0A4C1V8V6_EUMVA</name>
<reference evidence="2 3" key="1">
    <citation type="journal article" date="2019" name="Commun. Biol.">
        <title>The bagworm genome reveals a unique fibroin gene that provides high tensile strength.</title>
        <authorList>
            <person name="Kono N."/>
            <person name="Nakamura H."/>
            <person name="Ohtoshi R."/>
            <person name="Tomita M."/>
            <person name="Numata K."/>
            <person name="Arakawa K."/>
        </authorList>
    </citation>
    <scope>NUCLEOTIDE SEQUENCE [LARGE SCALE GENOMIC DNA]</scope>
</reference>
<comment type="caution">
    <text evidence="2">The sequence shown here is derived from an EMBL/GenBank/DDBJ whole genome shotgun (WGS) entry which is preliminary data.</text>
</comment>
<protein>
    <submittedName>
        <fullName evidence="2">Uncharacterized protein</fullName>
    </submittedName>
</protein>
<feature type="region of interest" description="Disordered" evidence="1">
    <location>
        <begin position="1"/>
        <end position="22"/>
    </location>
</feature>
<organism evidence="2 3">
    <name type="scientific">Eumeta variegata</name>
    <name type="common">Bagworm moth</name>
    <name type="synonym">Eumeta japonica</name>
    <dbReference type="NCBI Taxonomy" id="151549"/>
    <lineage>
        <taxon>Eukaryota</taxon>
        <taxon>Metazoa</taxon>
        <taxon>Ecdysozoa</taxon>
        <taxon>Arthropoda</taxon>
        <taxon>Hexapoda</taxon>
        <taxon>Insecta</taxon>
        <taxon>Pterygota</taxon>
        <taxon>Neoptera</taxon>
        <taxon>Endopterygota</taxon>
        <taxon>Lepidoptera</taxon>
        <taxon>Glossata</taxon>
        <taxon>Ditrysia</taxon>
        <taxon>Tineoidea</taxon>
        <taxon>Psychidae</taxon>
        <taxon>Oiketicinae</taxon>
        <taxon>Eumeta</taxon>
    </lineage>
</organism>
<accession>A0A4C1V8V6</accession>
<sequence>MTVGLQGKRGQLQAAARDRRRRRGFNVRHLRSPGREADIRSGFLGKNPFVTPRLEERLKPSFPHGVTASALDPLPASVKSLNNIEEKRACKPQDSRWSFLFMDACKVGGGTSVLLAAWVEI</sequence>
<evidence type="ECO:0000313" key="3">
    <source>
        <dbReference type="Proteomes" id="UP000299102"/>
    </source>
</evidence>